<keyword evidence="6" id="KW-0233">DNA recombination</keyword>
<protein>
    <submittedName>
        <fullName evidence="11">Transposase</fullName>
    </submittedName>
</protein>
<evidence type="ECO:0000256" key="3">
    <source>
        <dbReference type="ARBA" id="ARBA00022723"/>
    </source>
</evidence>
<proteinExistence type="inferred from homology"/>
<sequence>MLLNYQYRADPTTQQKLQLNDWLRICRYWYNWQLGDRWRWWNENRTGVNSCPLITYLPELRDNPSYFSQKKLLPIWKKDLVTVVQSWELLDFTRVPANTLQDVCKRADLAFNRFIKGDKTGTRSGKPRFKNQARYRTLKIEGKGSFTVARIENKWIWLKITKLKGWVKVRLHRPLPDGFKLKNILITKKADGWYTTLYLEDPTVPTFKPESVTPTWNNTMGLDAVLYGDDYLATSENTKLPSLKSYRKNQAVIKKVETKKNARKKGSKARRKLQSREGRIHQRIARSRKDHAYKTAHLLVRTGKKVFYYENLNLSALKKRNKPKPDTNGGYLPNGQSAKSGLNKSWSDAGFGQFFEILAYIAGKAGAVTKTCNPVYTSQLLSYRDEFVFTDCSIREYWDEQEMLMVDRDINAAINLKRVGLGVFPTIKRRRGNPVVDSSLTNSTLKQVLVALRSARSLHSPVRRV</sequence>
<name>A0A1D8U2E4_9CYAN</name>
<feature type="domain" description="Cas12f1-like TNB" evidence="9">
    <location>
        <begin position="351"/>
        <end position="416"/>
    </location>
</feature>
<dbReference type="Pfam" id="PF12323">
    <property type="entry name" value="HTH_OrfB_IS605"/>
    <property type="match status" value="1"/>
</dbReference>
<organism evidence="11 12">
    <name type="scientific">Moorena producens PAL-8-15-08-1</name>
    <dbReference type="NCBI Taxonomy" id="1458985"/>
    <lineage>
        <taxon>Bacteria</taxon>
        <taxon>Bacillati</taxon>
        <taxon>Cyanobacteriota</taxon>
        <taxon>Cyanophyceae</taxon>
        <taxon>Coleofasciculales</taxon>
        <taxon>Coleofasciculaceae</taxon>
        <taxon>Moorena</taxon>
    </lineage>
</organism>
<reference evidence="12" key="1">
    <citation type="submission" date="2016-10" db="EMBL/GenBank/DDBJ databases">
        <title>Comparative genomics uncovers the prolific and rare metabolic potential of the cyanobacterial genus Moorea.</title>
        <authorList>
            <person name="Leao T."/>
            <person name="Castelao G."/>
            <person name="Korobeynikov A."/>
            <person name="Monroe E.A."/>
            <person name="Podell S."/>
            <person name="Glukhov E."/>
            <person name="Allen E."/>
            <person name="Gerwick W.H."/>
            <person name="Gerwick L."/>
        </authorList>
    </citation>
    <scope>NUCLEOTIDE SEQUENCE [LARGE SCALE GENOMIC DNA]</scope>
    <source>
        <strain evidence="12">PAL-8-15-08-1</strain>
    </source>
</reference>
<accession>A0A1D8U2E4</accession>
<dbReference type="Pfam" id="PF01385">
    <property type="entry name" value="OrfB_IS605"/>
    <property type="match status" value="1"/>
</dbReference>
<evidence type="ECO:0000313" key="12">
    <source>
        <dbReference type="Proteomes" id="UP000177870"/>
    </source>
</evidence>
<evidence type="ECO:0000256" key="1">
    <source>
        <dbReference type="ARBA" id="ARBA00008761"/>
    </source>
</evidence>
<comment type="similarity">
    <text evidence="1">In the C-terminal section; belongs to the transposase 35 family.</text>
</comment>
<evidence type="ECO:0000256" key="4">
    <source>
        <dbReference type="ARBA" id="ARBA00022833"/>
    </source>
</evidence>
<keyword evidence="4" id="KW-0862">Zinc</keyword>
<evidence type="ECO:0000256" key="5">
    <source>
        <dbReference type="ARBA" id="ARBA00023125"/>
    </source>
</evidence>
<feature type="region of interest" description="Disordered" evidence="7">
    <location>
        <begin position="258"/>
        <end position="277"/>
    </location>
</feature>
<evidence type="ECO:0000259" key="9">
    <source>
        <dbReference type="Pfam" id="PF07282"/>
    </source>
</evidence>
<keyword evidence="2" id="KW-0815">Transposition</keyword>
<keyword evidence="5" id="KW-0238">DNA-binding</keyword>
<dbReference type="GO" id="GO:0046872">
    <property type="term" value="F:metal ion binding"/>
    <property type="evidence" value="ECO:0007669"/>
    <property type="project" value="UniProtKB-KW"/>
</dbReference>
<dbReference type="AlphaFoldDB" id="A0A1D8U2E4"/>
<evidence type="ECO:0000256" key="2">
    <source>
        <dbReference type="ARBA" id="ARBA00022578"/>
    </source>
</evidence>
<dbReference type="Pfam" id="PF07282">
    <property type="entry name" value="Cas12f1-like_TNB"/>
    <property type="match status" value="1"/>
</dbReference>
<dbReference type="Proteomes" id="UP000177870">
    <property type="component" value="Chromosome"/>
</dbReference>
<feature type="domain" description="Probable transposase IS891/IS1136/IS1341" evidence="8">
    <location>
        <begin position="212"/>
        <end position="320"/>
    </location>
</feature>
<dbReference type="InterPro" id="IPR010095">
    <property type="entry name" value="Cas12f1-like_TNB"/>
</dbReference>
<keyword evidence="3" id="KW-0479">Metal-binding</keyword>
<evidence type="ECO:0000256" key="6">
    <source>
        <dbReference type="ARBA" id="ARBA00023172"/>
    </source>
</evidence>
<dbReference type="InterPro" id="IPR021027">
    <property type="entry name" value="Transposase_put_HTH"/>
</dbReference>
<evidence type="ECO:0000313" key="11">
    <source>
        <dbReference type="EMBL" id="AOX04060.1"/>
    </source>
</evidence>
<evidence type="ECO:0000259" key="10">
    <source>
        <dbReference type="Pfam" id="PF12323"/>
    </source>
</evidence>
<dbReference type="STRING" id="1458985.BJP34_01035"/>
<dbReference type="GO" id="GO:0032196">
    <property type="term" value="P:transposition"/>
    <property type="evidence" value="ECO:0007669"/>
    <property type="project" value="UniProtKB-KW"/>
</dbReference>
<evidence type="ECO:0000259" key="8">
    <source>
        <dbReference type="Pfam" id="PF01385"/>
    </source>
</evidence>
<dbReference type="KEGG" id="mpro:BJP34_01035"/>
<feature type="domain" description="Transposase putative helix-turn-helix" evidence="10">
    <location>
        <begin position="1"/>
        <end position="45"/>
    </location>
</feature>
<dbReference type="GO" id="GO:0006310">
    <property type="term" value="P:DNA recombination"/>
    <property type="evidence" value="ECO:0007669"/>
    <property type="project" value="UniProtKB-KW"/>
</dbReference>
<dbReference type="InterPro" id="IPR001959">
    <property type="entry name" value="Transposase"/>
</dbReference>
<dbReference type="OrthoDB" id="438679at2"/>
<evidence type="ECO:0000256" key="7">
    <source>
        <dbReference type="SAM" id="MobiDB-lite"/>
    </source>
</evidence>
<dbReference type="EMBL" id="CP017599">
    <property type="protein sequence ID" value="AOX04060.1"/>
    <property type="molecule type" value="Genomic_DNA"/>
</dbReference>
<feature type="compositionally biased region" description="Basic residues" evidence="7">
    <location>
        <begin position="261"/>
        <end position="273"/>
    </location>
</feature>
<gene>
    <name evidence="11" type="ORF">BJP34_01035</name>
</gene>
<dbReference type="GO" id="GO:0003677">
    <property type="term" value="F:DNA binding"/>
    <property type="evidence" value="ECO:0007669"/>
    <property type="project" value="UniProtKB-KW"/>
</dbReference>
<dbReference type="NCBIfam" id="NF040570">
    <property type="entry name" value="guided_TnpB"/>
    <property type="match status" value="1"/>
</dbReference>